<dbReference type="AlphaFoldDB" id="A0A9W9P371"/>
<dbReference type="SUPFAM" id="SSF47616">
    <property type="entry name" value="GST C-terminal domain-like"/>
    <property type="match status" value="1"/>
</dbReference>
<dbReference type="InterPro" id="IPR040079">
    <property type="entry name" value="Glutathione_S-Trfase"/>
</dbReference>
<feature type="domain" description="GST C-terminal" evidence="3">
    <location>
        <begin position="89"/>
        <end position="214"/>
    </location>
</feature>
<dbReference type="GeneID" id="81381856"/>
<dbReference type="EMBL" id="JAPQKT010000003">
    <property type="protein sequence ID" value="KAJ5234601.1"/>
    <property type="molecule type" value="Genomic_DNA"/>
</dbReference>
<dbReference type="InterPro" id="IPR036282">
    <property type="entry name" value="Glutathione-S-Trfase_C_sf"/>
</dbReference>
<dbReference type="InterPro" id="IPR004045">
    <property type="entry name" value="Glutathione_S-Trfase_N"/>
</dbReference>
<dbReference type="Gene3D" id="1.20.1050.10">
    <property type="match status" value="1"/>
</dbReference>
<reference evidence="4" key="2">
    <citation type="journal article" date="2023" name="IMA Fungus">
        <title>Comparative genomic study of the Penicillium genus elucidates a diverse pangenome and 15 lateral gene transfer events.</title>
        <authorList>
            <person name="Petersen C."/>
            <person name="Sorensen T."/>
            <person name="Nielsen M.R."/>
            <person name="Sondergaard T.E."/>
            <person name="Sorensen J.L."/>
            <person name="Fitzpatrick D.A."/>
            <person name="Frisvad J.C."/>
            <person name="Nielsen K.L."/>
        </authorList>
    </citation>
    <scope>NUCLEOTIDE SEQUENCE</scope>
    <source>
        <strain evidence="4">IBT 23319</strain>
    </source>
</reference>
<evidence type="ECO:0000256" key="1">
    <source>
        <dbReference type="ARBA" id="ARBA00007409"/>
    </source>
</evidence>
<name>A0A9W9P371_PENCI</name>
<dbReference type="InterPro" id="IPR036249">
    <property type="entry name" value="Thioredoxin-like_sf"/>
</dbReference>
<comment type="similarity">
    <text evidence="1 2">Belongs to the GST superfamily.</text>
</comment>
<gene>
    <name evidence="4" type="ORF">N7469_003769</name>
</gene>
<dbReference type="SFLD" id="SFLDG00358">
    <property type="entry name" value="Main_(cytGST)"/>
    <property type="match status" value="1"/>
</dbReference>
<proteinExistence type="inferred from homology"/>
<keyword evidence="5" id="KW-1185">Reference proteome</keyword>
<sequence length="214" mass="24593">MAFTKNPNVKLWYSPGACSFVPHVALREAGIDAELILAQVGQMSEEFKSLNAKGRVPVLAIGDEVITEMSAVLTAISYLAPEAHLLGRTFVETIRVYEWLNYLSTTAHAQSFASIWRTERFTNDFNLYPSIQVRGIENVRDVYALIERKLSERDSDYAVGHSFTVVDPFLILLYFWAGRLDFEMETMYPRYTRYVKNLRERKSVTEARKIHINV</sequence>
<dbReference type="SUPFAM" id="SSF52833">
    <property type="entry name" value="Thioredoxin-like"/>
    <property type="match status" value="1"/>
</dbReference>
<dbReference type="RefSeq" id="XP_056502101.1">
    <property type="nucleotide sequence ID" value="XM_056642689.1"/>
</dbReference>
<dbReference type="Pfam" id="PF00043">
    <property type="entry name" value="GST_C"/>
    <property type="match status" value="1"/>
</dbReference>
<comment type="caution">
    <text evidence="4">The sequence shown here is derived from an EMBL/GenBank/DDBJ whole genome shotgun (WGS) entry which is preliminary data.</text>
</comment>
<dbReference type="InterPro" id="IPR004046">
    <property type="entry name" value="GST_C"/>
</dbReference>
<reference evidence="4" key="1">
    <citation type="submission" date="2022-11" db="EMBL/GenBank/DDBJ databases">
        <authorList>
            <person name="Petersen C."/>
        </authorList>
    </citation>
    <scope>NUCLEOTIDE SEQUENCE</scope>
    <source>
        <strain evidence="4">IBT 23319</strain>
    </source>
</reference>
<organism evidence="4 5">
    <name type="scientific">Penicillium citrinum</name>
    <dbReference type="NCBI Taxonomy" id="5077"/>
    <lineage>
        <taxon>Eukaryota</taxon>
        <taxon>Fungi</taxon>
        <taxon>Dikarya</taxon>
        <taxon>Ascomycota</taxon>
        <taxon>Pezizomycotina</taxon>
        <taxon>Eurotiomycetes</taxon>
        <taxon>Eurotiomycetidae</taxon>
        <taxon>Eurotiales</taxon>
        <taxon>Aspergillaceae</taxon>
        <taxon>Penicillium</taxon>
    </lineage>
</organism>
<dbReference type="OrthoDB" id="2309723at2759"/>
<evidence type="ECO:0000313" key="5">
    <source>
        <dbReference type="Proteomes" id="UP001147733"/>
    </source>
</evidence>
<dbReference type="PANTHER" id="PTHR44051:SF8">
    <property type="entry name" value="GLUTATHIONE S-TRANSFERASE GSTA"/>
    <property type="match status" value="1"/>
</dbReference>
<evidence type="ECO:0000259" key="3">
    <source>
        <dbReference type="PROSITE" id="PS50405"/>
    </source>
</evidence>
<dbReference type="Gene3D" id="3.40.30.10">
    <property type="entry name" value="Glutaredoxin"/>
    <property type="match status" value="1"/>
</dbReference>
<protein>
    <recommendedName>
        <fullName evidence="3">GST C-terminal domain-containing protein</fullName>
    </recommendedName>
</protein>
<dbReference type="InterPro" id="IPR010987">
    <property type="entry name" value="Glutathione-S-Trfase_C-like"/>
</dbReference>
<dbReference type="CDD" id="cd03057">
    <property type="entry name" value="GST_N_Beta"/>
    <property type="match status" value="1"/>
</dbReference>
<accession>A0A9W9P371</accession>
<dbReference type="Proteomes" id="UP001147733">
    <property type="component" value="Unassembled WGS sequence"/>
</dbReference>
<evidence type="ECO:0000256" key="2">
    <source>
        <dbReference type="RuleBase" id="RU003494"/>
    </source>
</evidence>
<dbReference type="Pfam" id="PF02798">
    <property type="entry name" value="GST_N"/>
    <property type="match status" value="1"/>
</dbReference>
<evidence type="ECO:0000313" key="4">
    <source>
        <dbReference type="EMBL" id="KAJ5234601.1"/>
    </source>
</evidence>
<dbReference type="PROSITE" id="PS50405">
    <property type="entry name" value="GST_CTER"/>
    <property type="match status" value="1"/>
</dbReference>
<dbReference type="SFLD" id="SFLDS00019">
    <property type="entry name" value="Glutathione_Transferase_(cytos"/>
    <property type="match status" value="1"/>
</dbReference>
<dbReference type="PANTHER" id="PTHR44051">
    <property type="entry name" value="GLUTATHIONE S-TRANSFERASE-RELATED"/>
    <property type="match status" value="1"/>
</dbReference>